<dbReference type="EMBL" id="PPEA01000377">
    <property type="protein sequence ID" value="PQM47189.1"/>
    <property type="molecule type" value="Genomic_DNA"/>
</dbReference>
<feature type="region of interest" description="Disordered" evidence="1">
    <location>
        <begin position="232"/>
        <end position="264"/>
    </location>
</feature>
<proteinExistence type="predicted"/>
<evidence type="ECO:0000313" key="2">
    <source>
        <dbReference type="EMBL" id="PQM47189.1"/>
    </source>
</evidence>
<accession>A0A2S8BKN7</accession>
<comment type="caution">
    <text evidence="2">The sequence shown here is derived from an EMBL/GenBank/DDBJ whole genome shotgun (WGS) entry which is preliminary data.</text>
</comment>
<organism evidence="2 3">
    <name type="scientific">Mycobacterium talmoniae</name>
    <dbReference type="NCBI Taxonomy" id="1858794"/>
    <lineage>
        <taxon>Bacteria</taxon>
        <taxon>Bacillati</taxon>
        <taxon>Actinomycetota</taxon>
        <taxon>Actinomycetes</taxon>
        <taxon>Mycobacteriales</taxon>
        <taxon>Mycobacteriaceae</taxon>
        <taxon>Mycobacterium</taxon>
    </lineage>
</organism>
<dbReference type="AlphaFoldDB" id="A0A2S8BKN7"/>
<sequence length="529" mass="56636">MHVALGGFRSQRVDLLGHLDHVQRGDPEDLGFAALEQRAAVRPGHHRNLGGKRPDVGDAAPVDAEVVGQDALAHQLFGQRPERGGDFLLPAGVGVGEPLEHLGPDLVGAVVALGLAGDGQRLGQLVGGHRGHRVVHVVGVVGEHRVVGGGFGGGLGEFLLRLAQLGDERLGGLQPFGDHGLRRRLRAAVDELDDVLGGLGLDHHDGHVAVLEDPAGHHHVKHRPLELLDGRERHPGAVDQGHPHPADRAGERQASQLGGRRRGVDRQHVVEVVGVQAHHGHHDLDLVAQAVDERRAQRPVNEPAGQDRVGGRPALAPEERAGDASRGVHPLLDVDGQREEVEVFLGALAGGGRREQHGLVVEVGDGGTGGLLGQPTGLEPDGAGAEAPVVDGGGRLEHALVNFSYRHGRPYSLSGFIQLFRVRQVNPRLQPGCGYGHRSKLPDRTLWVSGSHYRRPPDAGRGCLTVSRRHTPERYARIAHTAPMSRPTWPGTPSLYTAGPVRPYFTAVRQTLARAQRADAIRSRPPRRR</sequence>
<protein>
    <submittedName>
        <fullName evidence="2">Uncharacterized protein</fullName>
    </submittedName>
</protein>
<evidence type="ECO:0000313" key="3">
    <source>
        <dbReference type="Proteomes" id="UP000238296"/>
    </source>
</evidence>
<feature type="region of interest" description="Disordered" evidence="1">
    <location>
        <begin position="297"/>
        <end position="328"/>
    </location>
</feature>
<evidence type="ECO:0000256" key="1">
    <source>
        <dbReference type="SAM" id="MobiDB-lite"/>
    </source>
</evidence>
<gene>
    <name evidence="2" type="ORF">C1Y40_02623</name>
</gene>
<reference evidence="2 3" key="1">
    <citation type="journal article" date="2017" name="Int. J. Syst. Evol. Microbiol.">
        <title>Mycobacterium talmoniae sp. nov., a slowly growing mycobacterium isolated from human respiratory samples.</title>
        <authorList>
            <person name="Davidson R.M."/>
            <person name="DeGroote M.A."/>
            <person name="Marola J.L."/>
            <person name="Buss S."/>
            <person name="Jones V."/>
            <person name="McNeil M.R."/>
            <person name="Freifeld A.G."/>
            <person name="Elaine Epperson L."/>
            <person name="Hasan N.A."/>
            <person name="Jackson M."/>
            <person name="Iwen P.C."/>
            <person name="Salfinger M."/>
            <person name="Strong M."/>
        </authorList>
    </citation>
    <scope>NUCLEOTIDE SEQUENCE [LARGE SCALE GENOMIC DNA]</scope>
    <source>
        <strain evidence="2 3">ATCC BAA-2683</strain>
    </source>
</reference>
<dbReference type="Proteomes" id="UP000238296">
    <property type="component" value="Unassembled WGS sequence"/>
</dbReference>
<name>A0A2S8BKN7_9MYCO</name>
<feature type="compositionally biased region" description="Basic and acidic residues" evidence="1">
    <location>
        <begin position="232"/>
        <end position="251"/>
    </location>
</feature>